<keyword evidence="1" id="KW-1133">Transmembrane helix</keyword>
<evidence type="ECO:0000313" key="2">
    <source>
        <dbReference type="EMBL" id="ACF35111.1"/>
    </source>
</evidence>
<keyword evidence="1" id="KW-0472">Membrane</keyword>
<reference evidence="2" key="1">
    <citation type="journal article" date="2008" name="Mol. Biol. Evol.">
        <title>A comparative analysis of mitochondrial genomes in Coleoptera (Arthropoda: Insecta) and genome descriptions of six new beetles.</title>
        <authorList>
            <person name="Sheffield N.C."/>
            <person name="Song H."/>
            <person name="Cameron S.L."/>
            <person name="Whiting M.F."/>
        </authorList>
    </citation>
    <scope>NUCLEOTIDE SEQUENCE</scope>
    <source>
        <strain evidence="2">CO684</strain>
    </source>
</reference>
<gene>
    <name evidence="2" type="primary">ATP8</name>
</gene>
<dbReference type="AlphaFoldDB" id="B6D8X3"/>
<protein>
    <submittedName>
        <fullName evidence="2">ATP synthase F0 subunit 8</fullName>
    </submittedName>
</protein>
<geneLocation type="mitochondrion" evidence="2"/>
<dbReference type="EMBL" id="EU877952">
    <property type="protein sequence ID" value="ACF35111.1"/>
    <property type="molecule type" value="Genomic_DNA"/>
</dbReference>
<organism evidence="2">
    <name type="scientific">Priasilpha obscura</name>
    <dbReference type="NCBI Taxonomy" id="295936"/>
    <lineage>
        <taxon>Eukaryota</taxon>
        <taxon>Metazoa</taxon>
        <taxon>Ecdysozoa</taxon>
        <taxon>Arthropoda</taxon>
        <taxon>Hexapoda</taxon>
        <taxon>Insecta</taxon>
        <taxon>Pterygota</taxon>
        <taxon>Neoptera</taxon>
        <taxon>Endopterygota</taxon>
        <taxon>Coleoptera</taxon>
        <taxon>Polyphaga</taxon>
        <taxon>Cucujiformia</taxon>
        <taxon>Phloeostichidae</taxon>
        <taxon>Priasilpha</taxon>
    </lineage>
</organism>
<sequence>MPQMMPLSWLTLFIYFSLIFLMYNSMNYFLFIYPIKKFKFDKKLIQLSWKW</sequence>
<name>B6D8X3_9CUCU</name>
<keyword evidence="1" id="KW-0812">Transmembrane</keyword>
<dbReference type="RefSeq" id="YP_002265565.1">
    <property type="nucleotide sequence ID" value="NC_011326.1"/>
</dbReference>
<proteinExistence type="predicted"/>
<evidence type="ECO:0000256" key="1">
    <source>
        <dbReference type="SAM" id="Phobius"/>
    </source>
</evidence>
<dbReference type="GeneID" id="6962716"/>
<accession>B6D8X3</accession>
<dbReference type="CTD" id="4509"/>
<feature type="transmembrane region" description="Helical" evidence="1">
    <location>
        <begin position="12"/>
        <end position="33"/>
    </location>
</feature>
<keyword evidence="2" id="KW-0496">Mitochondrion</keyword>